<evidence type="ECO:0000256" key="3">
    <source>
        <dbReference type="ARBA" id="ARBA00009587"/>
    </source>
</evidence>
<evidence type="ECO:0000256" key="5">
    <source>
        <dbReference type="ARBA" id="ARBA00022516"/>
    </source>
</evidence>
<dbReference type="GO" id="GO:0016746">
    <property type="term" value="F:acyltransferase activity"/>
    <property type="evidence" value="ECO:0007669"/>
    <property type="project" value="UniProtKB-KW"/>
</dbReference>
<feature type="domain" description="O-acyltransferase WSD1 C-terminal" evidence="12">
    <location>
        <begin position="307"/>
        <end position="448"/>
    </location>
</feature>
<comment type="pathway">
    <text evidence="1">Glycerolipid metabolism; triacylglycerol biosynthesis.</text>
</comment>
<evidence type="ECO:0000259" key="11">
    <source>
        <dbReference type="Pfam" id="PF03007"/>
    </source>
</evidence>
<dbReference type="InterPro" id="IPR004255">
    <property type="entry name" value="O-acyltransferase_WSD1_N"/>
</dbReference>
<dbReference type="RefSeq" id="WP_352888919.1">
    <property type="nucleotide sequence ID" value="NZ_JBEPIJ010000007.1"/>
</dbReference>
<evidence type="ECO:0000313" key="13">
    <source>
        <dbReference type="EMBL" id="MES0873998.1"/>
    </source>
</evidence>
<evidence type="ECO:0000256" key="8">
    <source>
        <dbReference type="ARBA" id="ARBA00023098"/>
    </source>
</evidence>
<name>A0ABV2A9R7_9GAMM</name>
<evidence type="ECO:0000256" key="1">
    <source>
        <dbReference type="ARBA" id="ARBA00004771"/>
    </source>
</evidence>
<dbReference type="PANTHER" id="PTHR31650:SF1">
    <property type="entry name" value="WAX ESTER SYNTHASE_DIACYLGLYCEROL ACYLTRANSFERASE 4-RELATED"/>
    <property type="match status" value="1"/>
</dbReference>
<gene>
    <name evidence="13" type="ORF">ABSH63_08285</name>
</gene>
<dbReference type="Pfam" id="PF03007">
    <property type="entry name" value="WS_DGAT_cat"/>
    <property type="match status" value="1"/>
</dbReference>
<evidence type="ECO:0000256" key="7">
    <source>
        <dbReference type="ARBA" id="ARBA00022798"/>
    </source>
</evidence>
<sequence length="472" mass="51979">MHRLSPIDAAFLRMESKRTPMHVGAMMTFKLPDDAPADFCQRLVQQMREQPFMPYPFSCRLARGRFGGYRPIWEDSEVDMEYHLRHSALPFPGGEKELGVLVARMHSHPLDLSRPLWECHVIEGLEGRRFALYFKAHHCAIDGVGAMRMVHNWLSKDPSDRRGVGPWTVLERKHAPQRTPSLRERVASPARAAAAQIRGLKELVSKLGAMVQGEDSSVRLALQVPRSLFNQRISQQRRLGTQILSLARLRGVAEAEGVTVNDVLLAIVGGVFRRYLLEQRALPERSLIASVPMGLARPDGNPGTAAAGFITPLGTDLDDPIERLRWIHRVTVRGKRDLSSMSSAAQSQFALLGIAPLLLGQVTGVLPKLPPLFNCVVSNVVLSKEPLYLMGAELEAMYPVSFLFDGYALNVTLVGYRDGVAVGFLGCRDAIPSLQKLAVYSSEALGELEAAAGLAPPAKKTARGRTRSRSSS</sequence>
<keyword evidence="7" id="KW-0319">Glycerol metabolism</keyword>
<evidence type="ECO:0000256" key="6">
    <source>
        <dbReference type="ARBA" id="ARBA00022679"/>
    </source>
</evidence>
<evidence type="ECO:0000256" key="10">
    <source>
        <dbReference type="ARBA" id="ARBA00048109"/>
    </source>
</evidence>
<keyword evidence="8" id="KW-0443">Lipid metabolism</keyword>
<organism evidence="13 14">
    <name type="scientific">Sinimarinibacterium thermocellulolyticum</name>
    <dbReference type="NCBI Taxonomy" id="3170016"/>
    <lineage>
        <taxon>Bacteria</taxon>
        <taxon>Pseudomonadati</taxon>
        <taxon>Pseudomonadota</taxon>
        <taxon>Gammaproteobacteria</taxon>
        <taxon>Nevskiales</taxon>
        <taxon>Nevskiaceae</taxon>
        <taxon>Sinimarinibacterium</taxon>
    </lineage>
</organism>
<keyword evidence="6 13" id="KW-0808">Transferase</keyword>
<dbReference type="EMBL" id="JBEPIJ010000007">
    <property type="protein sequence ID" value="MES0873998.1"/>
    <property type="molecule type" value="Genomic_DNA"/>
</dbReference>
<keyword evidence="14" id="KW-1185">Reference proteome</keyword>
<comment type="caution">
    <text evidence="13">The sequence shown here is derived from an EMBL/GenBank/DDBJ whole genome shotgun (WGS) entry which is preliminary data.</text>
</comment>
<dbReference type="Pfam" id="PF06974">
    <property type="entry name" value="WS_DGAT_C"/>
    <property type="match status" value="1"/>
</dbReference>
<evidence type="ECO:0000313" key="14">
    <source>
        <dbReference type="Proteomes" id="UP001465331"/>
    </source>
</evidence>
<dbReference type="InterPro" id="IPR009721">
    <property type="entry name" value="O-acyltransferase_WSD1_C"/>
</dbReference>
<dbReference type="NCBIfam" id="TIGR02946">
    <property type="entry name" value="acyl_WS_DGAT"/>
    <property type="match status" value="1"/>
</dbReference>
<evidence type="ECO:0000256" key="4">
    <source>
        <dbReference type="ARBA" id="ARBA00013244"/>
    </source>
</evidence>
<proteinExistence type="inferred from homology"/>
<evidence type="ECO:0000256" key="2">
    <source>
        <dbReference type="ARBA" id="ARBA00005189"/>
    </source>
</evidence>
<dbReference type="EC" id="2.3.1.20" evidence="4"/>
<dbReference type="InterPro" id="IPR045034">
    <property type="entry name" value="O-acyltransferase_WSD1-like"/>
</dbReference>
<dbReference type="SUPFAM" id="SSF52777">
    <property type="entry name" value="CoA-dependent acyltransferases"/>
    <property type="match status" value="1"/>
</dbReference>
<accession>A0ABV2A9R7</accession>
<evidence type="ECO:0000256" key="9">
    <source>
        <dbReference type="ARBA" id="ARBA00023315"/>
    </source>
</evidence>
<reference evidence="13 14" key="1">
    <citation type="submission" date="2024-06" db="EMBL/GenBank/DDBJ databases">
        <authorList>
            <person name="Li Z."/>
            <person name="Jiang Y."/>
        </authorList>
    </citation>
    <scope>NUCLEOTIDE SEQUENCE [LARGE SCALE GENOMIC DNA]</scope>
    <source>
        <strain evidence="13 14">HSW-8</strain>
    </source>
</reference>
<dbReference type="Gene3D" id="3.30.559.30">
    <property type="entry name" value="Nonribosomal peptide synthetase, condensation domain"/>
    <property type="match status" value="1"/>
</dbReference>
<keyword evidence="9 13" id="KW-0012">Acyltransferase</keyword>
<comment type="similarity">
    <text evidence="3">Belongs to the long-chain O-acyltransferase family.</text>
</comment>
<dbReference type="Gene3D" id="3.30.559.10">
    <property type="entry name" value="Chloramphenicol acetyltransferase-like domain"/>
    <property type="match status" value="1"/>
</dbReference>
<comment type="catalytic activity">
    <reaction evidence="10">
        <text>an acyl-CoA + a 1,2-diacyl-sn-glycerol = a triacyl-sn-glycerol + CoA</text>
        <dbReference type="Rhea" id="RHEA:10868"/>
        <dbReference type="ChEBI" id="CHEBI:17815"/>
        <dbReference type="ChEBI" id="CHEBI:57287"/>
        <dbReference type="ChEBI" id="CHEBI:58342"/>
        <dbReference type="ChEBI" id="CHEBI:64615"/>
        <dbReference type="EC" id="2.3.1.20"/>
    </reaction>
</comment>
<dbReference type="PANTHER" id="PTHR31650">
    <property type="entry name" value="O-ACYLTRANSFERASE (WSD1-LIKE) FAMILY PROTEIN"/>
    <property type="match status" value="1"/>
</dbReference>
<dbReference type="InterPro" id="IPR023213">
    <property type="entry name" value="CAT-like_dom_sf"/>
</dbReference>
<keyword evidence="5" id="KW-0444">Lipid biosynthesis</keyword>
<comment type="pathway">
    <text evidence="2">Lipid metabolism.</text>
</comment>
<feature type="domain" description="O-acyltransferase WSD1-like N-terminal" evidence="11">
    <location>
        <begin position="4"/>
        <end position="263"/>
    </location>
</feature>
<dbReference type="InterPro" id="IPR014292">
    <property type="entry name" value="Acyl_transf_WS/DGAT"/>
</dbReference>
<protein>
    <recommendedName>
        <fullName evidence="4">diacylglycerol O-acyltransferase</fullName>
        <ecNumber evidence="4">2.3.1.20</ecNumber>
    </recommendedName>
</protein>
<dbReference type="Proteomes" id="UP001465331">
    <property type="component" value="Unassembled WGS sequence"/>
</dbReference>
<evidence type="ECO:0000259" key="12">
    <source>
        <dbReference type="Pfam" id="PF06974"/>
    </source>
</evidence>